<keyword evidence="6 10" id="KW-0594">Phospholipid biosynthesis</keyword>
<accession>A0ABT1L3P5</accession>
<comment type="subunit">
    <text evidence="9 10">Homodimer. Probably interacts with PlsY.</text>
</comment>
<dbReference type="SUPFAM" id="SSF53659">
    <property type="entry name" value="Isocitrate/Isopropylmalate dehydrogenase-like"/>
    <property type="match status" value="1"/>
</dbReference>
<evidence type="ECO:0000313" key="12">
    <source>
        <dbReference type="Proteomes" id="UP001320768"/>
    </source>
</evidence>
<dbReference type="EMBL" id="JAKUDN010000001">
    <property type="protein sequence ID" value="MCP8351769.1"/>
    <property type="molecule type" value="Genomic_DNA"/>
</dbReference>
<evidence type="ECO:0000256" key="5">
    <source>
        <dbReference type="ARBA" id="ARBA00023098"/>
    </source>
</evidence>
<dbReference type="PANTHER" id="PTHR30100">
    <property type="entry name" value="FATTY ACID/PHOSPHOLIPID SYNTHESIS PROTEIN PLSX"/>
    <property type="match status" value="1"/>
</dbReference>
<comment type="similarity">
    <text evidence="10">Belongs to the PlsX family.</text>
</comment>
<evidence type="ECO:0000313" key="11">
    <source>
        <dbReference type="EMBL" id="MCP8351769.1"/>
    </source>
</evidence>
<evidence type="ECO:0000256" key="8">
    <source>
        <dbReference type="ARBA" id="ARBA00024069"/>
    </source>
</evidence>
<name>A0ABT1L3P5_9GAMM</name>
<evidence type="ECO:0000256" key="9">
    <source>
        <dbReference type="ARBA" id="ARBA00046608"/>
    </source>
</evidence>
<dbReference type="Gene3D" id="3.40.718.10">
    <property type="entry name" value="Isopropylmalate Dehydrogenase"/>
    <property type="match status" value="1"/>
</dbReference>
<keyword evidence="2 10" id="KW-0963">Cytoplasm</keyword>
<keyword evidence="3 10" id="KW-0444">Lipid biosynthesis</keyword>
<organism evidence="11 12">
    <name type="scientific">Candidatus Synchoanobacter obligatus</name>
    <dbReference type="NCBI Taxonomy" id="2919597"/>
    <lineage>
        <taxon>Bacteria</taxon>
        <taxon>Pseudomonadati</taxon>
        <taxon>Pseudomonadota</taxon>
        <taxon>Gammaproteobacteria</taxon>
        <taxon>Candidatus Comchoanobacterales</taxon>
        <taxon>Candidatus Comchoanobacteraceae</taxon>
        <taxon>Candidatus Synchoanobacter</taxon>
    </lineage>
</organism>
<comment type="caution">
    <text evidence="11">The sequence shown here is derived from an EMBL/GenBank/DDBJ whole genome shotgun (WGS) entry which is preliminary data.</text>
</comment>
<dbReference type="Proteomes" id="UP001320768">
    <property type="component" value="Unassembled WGS sequence"/>
</dbReference>
<comment type="subcellular location">
    <subcellularLocation>
        <location evidence="10">Cytoplasm</location>
    </subcellularLocation>
    <text evidence="10">Associated with the membrane possibly through PlsY.</text>
</comment>
<evidence type="ECO:0000256" key="4">
    <source>
        <dbReference type="ARBA" id="ARBA00022679"/>
    </source>
</evidence>
<keyword evidence="4 10" id="KW-0808">Transferase</keyword>
<keyword evidence="12" id="KW-1185">Reference proteome</keyword>
<comment type="function">
    <text evidence="10">Catalyzes the reversible formation of acyl-phosphate (acyl-PO(4)) from acyl-[acyl-carrier-protein] (acyl-ACP). This enzyme utilizes acyl-ACP as fatty acyl donor, but not acyl-CoA.</text>
</comment>
<protein>
    <recommendedName>
        <fullName evidence="8 10">Phosphate acyltransferase</fullName>
        <ecNumber evidence="8 10">2.3.1.274</ecNumber>
    </recommendedName>
    <alternativeName>
        <fullName evidence="10">Acyl-ACP phosphotransacylase</fullName>
    </alternativeName>
    <alternativeName>
        <fullName evidence="10">Acyl-[acyl-carrier-protein]--phosphate acyltransferase</fullName>
    </alternativeName>
    <alternativeName>
        <fullName evidence="10">Phosphate-acyl-ACP acyltransferase</fullName>
    </alternativeName>
</protein>
<reference evidence="11 12" key="1">
    <citation type="journal article" date="2022" name="Nat. Microbiol.">
        <title>The microbiome of a bacterivorous marine choanoflagellate contains a resource-demanding obligate bacterial associate.</title>
        <authorList>
            <person name="Needham D.M."/>
            <person name="Poirier C."/>
            <person name="Bachy C."/>
            <person name="George E.E."/>
            <person name="Wilken S."/>
            <person name="Yung C.C.M."/>
            <person name="Limardo A.J."/>
            <person name="Morando M."/>
            <person name="Sudek L."/>
            <person name="Malmstrom R.R."/>
            <person name="Keeling P.J."/>
            <person name="Santoro A.E."/>
            <person name="Worden A.Z."/>
        </authorList>
    </citation>
    <scope>NUCLEOTIDE SEQUENCE [LARGE SCALE GENOMIC DNA]</scope>
    <source>
        <strain evidence="11 12">Comchoano-2</strain>
    </source>
</reference>
<dbReference type="PANTHER" id="PTHR30100:SF1">
    <property type="entry name" value="PHOSPHATE ACYLTRANSFERASE"/>
    <property type="match status" value="1"/>
</dbReference>
<evidence type="ECO:0000256" key="7">
    <source>
        <dbReference type="ARBA" id="ARBA00023264"/>
    </source>
</evidence>
<evidence type="ECO:0000256" key="2">
    <source>
        <dbReference type="ARBA" id="ARBA00022490"/>
    </source>
</evidence>
<sequence>MSKPLKIAVDLMGGDYAPLSTAQAVIAVALESPDIVFQVIAVPHIISQYFATKPSNIVVFPVESAVTMSMTAAEAAKLRQSSSMGKMIELVQTGDADVGVSAGNTAALMSLSYLMLKMRDGVRRPAILSSYSYKGKKAYITDLGANISPKPEDFVSNAFMAVEESGKDQPTIGLMNVGVEETKGTETIKLAANLLEASELNYVGFIEGCDILPSPVDIVLCDGFVGNCMTKLLESMISEAKGWGSDPLCVPVLHSAALFTGLNGYIYKAHGSCKTDRFRDVLLDVIIHAKKRIFA</sequence>
<proteinExistence type="inferred from homology"/>
<dbReference type="Pfam" id="PF02504">
    <property type="entry name" value="FA_synthesis"/>
    <property type="match status" value="1"/>
</dbReference>
<comment type="pathway">
    <text evidence="10">Lipid metabolism; phospholipid metabolism.</text>
</comment>
<dbReference type="InterPro" id="IPR012281">
    <property type="entry name" value="Phospholipid_synth_PlsX-like"/>
</dbReference>
<dbReference type="PIRSF" id="PIRSF002465">
    <property type="entry name" value="Phsphlp_syn_PlsX"/>
    <property type="match status" value="1"/>
</dbReference>
<evidence type="ECO:0000256" key="3">
    <source>
        <dbReference type="ARBA" id="ARBA00022516"/>
    </source>
</evidence>
<dbReference type="RefSeq" id="WP_258568883.1">
    <property type="nucleotide sequence ID" value="NZ_JAKUDN010000001.1"/>
</dbReference>
<dbReference type="EC" id="2.3.1.274" evidence="8 10"/>
<evidence type="ECO:0000256" key="1">
    <source>
        <dbReference type="ARBA" id="ARBA00001232"/>
    </source>
</evidence>
<evidence type="ECO:0000256" key="6">
    <source>
        <dbReference type="ARBA" id="ARBA00023209"/>
    </source>
</evidence>
<keyword evidence="5 10" id="KW-0443">Lipid metabolism</keyword>
<dbReference type="InterPro" id="IPR003664">
    <property type="entry name" value="FA_synthesis"/>
</dbReference>
<dbReference type="HAMAP" id="MF_00019">
    <property type="entry name" value="PlsX"/>
    <property type="match status" value="1"/>
</dbReference>
<comment type="catalytic activity">
    <reaction evidence="1 10">
        <text>a fatty acyl-[ACP] + phosphate = an acyl phosphate + holo-[ACP]</text>
        <dbReference type="Rhea" id="RHEA:42292"/>
        <dbReference type="Rhea" id="RHEA-COMP:9685"/>
        <dbReference type="Rhea" id="RHEA-COMP:14125"/>
        <dbReference type="ChEBI" id="CHEBI:43474"/>
        <dbReference type="ChEBI" id="CHEBI:59918"/>
        <dbReference type="ChEBI" id="CHEBI:64479"/>
        <dbReference type="ChEBI" id="CHEBI:138651"/>
        <dbReference type="EC" id="2.3.1.274"/>
    </reaction>
</comment>
<keyword evidence="7 10" id="KW-1208">Phospholipid metabolism</keyword>
<gene>
    <name evidence="10" type="primary">plsX</name>
    <name evidence="11" type="ORF">MKS91_00465</name>
</gene>
<evidence type="ECO:0000256" key="10">
    <source>
        <dbReference type="HAMAP-Rule" id="MF_00019"/>
    </source>
</evidence>